<keyword evidence="3" id="KW-1185">Reference proteome</keyword>
<dbReference type="InterPro" id="IPR025676">
    <property type="entry name" value="Clr5_dom"/>
</dbReference>
<feature type="domain" description="Clr5" evidence="1">
    <location>
        <begin position="29"/>
        <end position="81"/>
    </location>
</feature>
<gene>
    <name evidence="2" type="primary">g602</name>
    <name evidence="2" type="ORF">EsDP_00000602</name>
</gene>
<sequence>MSPLPLLAPKPARKQSAASLVTVNKEHTEEDWESYRDVIEHLYINENRRLVDTMAIMAAKHGFGATEQMYKKRLKKWNIRKRSYRKSSESPAFSTPPQDIWPGSLDEPVVETVCDEVDREQASVVVAPTMMRLAPYAGLELVLDSVCSWSLCKLEAPDVVADAMTRYLANPGQPPIQDSRTMYRTFELVFDLWHYGKGELAGMAARKAFYILEFVLTEDHPDLIWHILDTIYDMVDRGHIQLLGMFLKHAGALATARLPLEHPLVAILQELFKCDYRTQRGREYVCHLLRSAWLRNVDILSDQVGSLASRHLWLYEQLIWDGRTRLRKGCELARKQGTMTAALYNMHLQQAMDSTVSGLDRLRIMALMLEYTQMDLENREKAEGLALELLKHTQHGTGESRSDARFHAYACKMLARLQEHRHDWAQAEDNLKHAIEKREAAHGTGSDLRVIRDMWVLAGHYQRAGRDSVANQIVQDAISRAETLLSNCIE</sequence>
<dbReference type="EMBL" id="BAAFGZ010000011">
    <property type="protein sequence ID" value="GAB0132158.1"/>
    <property type="molecule type" value="Genomic_DNA"/>
</dbReference>
<comment type="caution">
    <text evidence="2">The sequence shown here is derived from an EMBL/GenBank/DDBJ whole genome shotgun (WGS) entry which is preliminary data.</text>
</comment>
<dbReference type="Proteomes" id="UP001562357">
    <property type="component" value="Unassembled WGS sequence"/>
</dbReference>
<proteinExistence type="predicted"/>
<dbReference type="PANTHER" id="PTHR38788">
    <property type="entry name" value="CLR5 DOMAIN-CONTAINING PROTEIN"/>
    <property type="match status" value="1"/>
</dbReference>
<name>A0ABQ0CFF1_9HYPO</name>
<evidence type="ECO:0000313" key="2">
    <source>
        <dbReference type="EMBL" id="GAB0132158.1"/>
    </source>
</evidence>
<organism evidence="2 3">
    <name type="scientific">Epichloe bromicola</name>
    <dbReference type="NCBI Taxonomy" id="79588"/>
    <lineage>
        <taxon>Eukaryota</taxon>
        <taxon>Fungi</taxon>
        <taxon>Dikarya</taxon>
        <taxon>Ascomycota</taxon>
        <taxon>Pezizomycotina</taxon>
        <taxon>Sordariomycetes</taxon>
        <taxon>Hypocreomycetidae</taxon>
        <taxon>Hypocreales</taxon>
        <taxon>Clavicipitaceae</taxon>
        <taxon>Epichloe</taxon>
    </lineage>
</organism>
<reference evidence="3" key="1">
    <citation type="submission" date="2024-06" db="EMBL/GenBank/DDBJ databases">
        <title>Draft Genome Sequences of Epichloe bromicola Strains Isolated from Elymus ciliaris.</title>
        <authorList>
            <consortium name="Epichloe bromicola genome sequencing consortium"/>
            <person name="Miura A."/>
            <person name="Imano S."/>
            <person name="Ashida A."/>
            <person name="Sato I."/>
            <person name="Chiba S."/>
            <person name="Tanaka A."/>
            <person name="Camagna M."/>
            <person name="Takemoto D."/>
        </authorList>
    </citation>
    <scope>NUCLEOTIDE SEQUENCE [LARGE SCALE GENOMIC DNA]</scope>
    <source>
        <strain evidence="3">DP</strain>
    </source>
</reference>
<accession>A0ABQ0CFF1</accession>
<protein>
    <recommendedName>
        <fullName evidence="1">Clr5 domain-containing protein</fullName>
    </recommendedName>
</protein>
<evidence type="ECO:0000313" key="3">
    <source>
        <dbReference type="Proteomes" id="UP001562357"/>
    </source>
</evidence>
<dbReference type="Pfam" id="PF14420">
    <property type="entry name" value="Clr5"/>
    <property type="match status" value="1"/>
</dbReference>
<evidence type="ECO:0000259" key="1">
    <source>
        <dbReference type="Pfam" id="PF14420"/>
    </source>
</evidence>
<dbReference type="PANTHER" id="PTHR38788:SF3">
    <property type="entry name" value="CLR5 DOMAIN-CONTAINING PROTEIN"/>
    <property type="match status" value="1"/>
</dbReference>